<comment type="caution">
    <text evidence="2">The sequence shown here is derived from an EMBL/GenBank/DDBJ whole genome shotgun (WGS) entry which is preliminary data.</text>
</comment>
<name>A0A5R8KHX9_9BACT</name>
<evidence type="ECO:0000256" key="1">
    <source>
        <dbReference type="SAM" id="MobiDB-lite"/>
    </source>
</evidence>
<sequence length="449" mass="50698">MLTSCDGDTKPKQEKGQEPPVEELYGGVAKVEAVRIAASKGRTAEDIAPYDEALAWHEYDVKKVLGGKLEGQRIRVAHWSVVRGKTILQDTTIGQQVEMTIKPFDEKVGSVEDVAVDDELDILAEEPPRYLDLKVVAEGGQTPEALRYDYGGHFSNQMQLYWKLRPQLRLVVLGNSHASRGIITSEMLDDKNKTFPEALNMAAGGADGYLQCLIAKEYVTPLPKLETIVWMVSARTFNKARRSNHRNEIFQASPAYDYDRKHWQELWPAPENPAGVKVNELEELKLVGADVWGWTGHDRMARNPGTLEEQEPALRKALTPVRYEFDEVLWEQFAQILKGFTDKGVRVFLVVSPIHPLSQDTPAADPDGSSREGLKNTVSRLEDLEKGNPMIWFHDTNRRGAHHFTHEQFYDADHLNKVGATQFTAWMKDWIQRVEKLGPRPPVTPAQSP</sequence>
<dbReference type="AlphaFoldDB" id="A0A5R8KHX9"/>
<gene>
    <name evidence="2" type="ORF">FEM03_05425</name>
</gene>
<organism evidence="2 3">
    <name type="scientific">Phragmitibacter flavus</name>
    <dbReference type="NCBI Taxonomy" id="2576071"/>
    <lineage>
        <taxon>Bacteria</taxon>
        <taxon>Pseudomonadati</taxon>
        <taxon>Verrucomicrobiota</taxon>
        <taxon>Verrucomicrobiia</taxon>
        <taxon>Verrucomicrobiales</taxon>
        <taxon>Verrucomicrobiaceae</taxon>
        <taxon>Phragmitibacter</taxon>
    </lineage>
</organism>
<dbReference type="EMBL" id="VAUV01000004">
    <property type="protein sequence ID" value="TLD71585.1"/>
    <property type="molecule type" value="Genomic_DNA"/>
</dbReference>
<feature type="region of interest" description="Disordered" evidence="1">
    <location>
        <begin position="1"/>
        <end position="22"/>
    </location>
</feature>
<dbReference type="Proteomes" id="UP000306196">
    <property type="component" value="Unassembled WGS sequence"/>
</dbReference>
<reference evidence="2 3" key="1">
    <citation type="submission" date="2019-05" db="EMBL/GenBank/DDBJ databases">
        <title>Verrucobacter flavum gen. nov., sp. nov. a new member of the family Verrucomicrobiaceae.</title>
        <authorList>
            <person name="Szuroczki S."/>
            <person name="Abbaszade G."/>
            <person name="Szabo A."/>
            <person name="Felfoldi T."/>
            <person name="Schumann P."/>
            <person name="Boka K."/>
            <person name="Keki Z."/>
            <person name="Toumi M."/>
            <person name="Toth E."/>
        </authorList>
    </citation>
    <scope>NUCLEOTIDE SEQUENCE [LARGE SCALE GENOMIC DNA]</scope>
    <source>
        <strain evidence="2 3">MG-N-17</strain>
    </source>
</reference>
<keyword evidence="3" id="KW-1185">Reference proteome</keyword>
<evidence type="ECO:0000313" key="3">
    <source>
        <dbReference type="Proteomes" id="UP000306196"/>
    </source>
</evidence>
<proteinExistence type="predicted"/>
<accession>A0A5R8KHX9</accession>
<protein>
    <submittedName>
        <fullName evidence="2">Uncharacterized protein</fullName>
    </submittedName>
</protein>
<feature type="compositionally biased region" description="Basic and acidic residues" evidence="1">
    <location>
        <begin position="7"/>
        <end position="17"/>
    </location>
</feature>
<evidence type="ECO:0000313" key="2">
    <source>
        <dbReference type="EMBL" id="TLD71585.1"/>
    </source>
</evidence>